<dbReference type="GO" id="GO:0009307">
    <property type="term" value="P:DNA restriction-modification system"/>
    <property type="evidence" value="ECO:0007669"/>
    <property type="project" value="InterPro"/>
</dbReference>
<dbReference type="PANTHER" id="PTHR38733">
    <property type="entry name" value="PROTEIN MCRC"/>
    <property type="match status" value="1"/>
</dbReference>
<protein>
    <submittedName>
        <fullName evidence="1">5-methylcytosine-specific restriction endonuclease system specificity protein McrC</fullName>
    </submittedName>
</protein>
<evidence type="ECO:0000313" key="2">
    <source>
        <dbReference type="Proteomes" id="UP000285875"/>
    </source>
</evidence>
<dbReference type="InterPro" id="IPR019292">
    <property type="entry name" value="McrC"/>
</dbReference>
<dbReference type="Pfam" id="PF10117">
    <property type="entry name" value="McrBC"/>
    <property type="match status" value="1"/>
</dbReference>
<gene>
    <name evidence="1" type="ORF">C0Z10_12680</name>
</gene>
<dbReference type="AlphaFoldDB" id="A0A3Q9ULW9"/>
<dbReference type="PANTHER" id="PTHR38733:SF1">
    <property type="entry name" value="TYPE IV METHYL-DIRECTED RESTRICTION ENZYME ECOKMCRBC"/>
    <property type="match status" value="1"/>
</dbReference>
<dbReference type="Proteomes" id="UP000285875">
    <property type="component" value="Chromosome"/>
</dbReference>
<name>A0A3Q9ULW9_9ACTN</name>
<organism evidence="1 2">
    <name type="scientific">Acidipropionibacterium jensenii</name>
    <dbReference type="NCBI Taxonomy" id="1749"/>
    <lineage>
        <taxon>Bacteria</taxon>
        <taxon>Bacillati</taxon>
        <taxon>Actinomycetota</taxon>
        <taxon>Actinomycetes</taxon>
        <taxon>Propionibacteriales</taxon>
        <taxon>Propionibacteriaceae</taxon>
        <taxon>Acidipropionibacterium</taxon>
    </lineage>
</organism>
<keyword evidence="1" id="KW-0540">Nuclease</keyword>
<keyword evidence="1" id="KW-0255">Endonuclease</keyword>
<dbReference type="GO" id="GO:0004519">
    <property type="term" value="F:endonuclease activity"/>
    <property type="evidence" value="ECO:0007669"/>
    <property type="project" value="UniProtKB-KW"/>
</dbReference>
<dbReference type="EMBL" id="CP025570">
    <property type="protein sequence ID" value="AZZ40448.1"/>
    <property type="molecule type" value="Genomic_DNA"/>
</dbReference>
<sequence length="350" mass="39371">MTDHSIVIRNVYIMLAYAFGALRSTDSDPISGERFEHLHDLLGEILVQGVGVQVKRGLYREYRRHREELPTVRGRIDVGRTVATRSITRGRLSCQFDEYDPDTPHNRVLKSVIVLLIRHGDVAPTRRAALRRLLPYLDAVTLIAPTSIRWSALSYHRANARYRLLIGVCELIVKGLLPTEESGATELASWLSDDAMSHLYEKFLREYYAFHHPELSPSAAAVGWDYDEESARGIEQLPAMRTDVTLRNGRRTLIIDAKYYGESMQLGRWGKATVHSGNLYQVLAYVKNADVMRDGSVSGLLLYAGTDAPDQPGLDVVVQGNRIGARSLDLNREWLSIRAQLEGITAWLGD</sequence>
<dbReference type="NCBIfam" id="NF007277">
    <property type="entry name" value="PRK09736.1"/>
    <property type="match status" value="1"/>
</dbReference>
<accession>A0A3Q9ULW9</accession>
<dbReference type="PIRSF" id="PIRSF003109">
    <property type="entry name" value="McrC"/>
    <property type="match status" value="1"/>
</dbReference>
<proteinExistence type="predicted"/>
<evidence type="ECO:0000313" key="1">
    <source>
        <dbReference type="EMBL" id="AZZ40448.1"/>
    </source>
</evidence>
<dbReference type="REBASE" id="317760">
    <property type="entry name" value="AjeJS280McrBC2P"/>
</dbReference>
<dbReference type="InterPro" id="IPR014407">
    <property type="entry name" value="McrC_bac"/>
</dbReference>
<dbReference type="RefSeq" id="WP_097799607.1">
    <property type="nucleotide sequence ID" value="NZ_CP025570.1"/>
</dbReference>
<dbReference type="KEGG" id="aji:C0Z10_12680"/>
<reference evidence="2" key="1">
    <citation type="submission" date="2017-12" db="EMBL/GenBank/DDBJ databases">
        <title>Whole genome sequencing of Acidipropionibacterium jensenii strains JS279 and JS280.</title>
        <authorList>
            <person name="Deptula P."/>
            <person name="Laine P."/>
            <person name="Smolander O.-P."/>
            <person name="Paulin L."/>
            <person name="Auvinen P."/>
            <person name="Varmanen P."/>
        </authorList>
    </citation>
    <scope>NUCLEOTIDE SEQUENCE [LARGE SCALE GENOMIC DNA]</scope>
    <source>
        <strain evidence="2">JS280</strain>
    </source>
</reference>
<keyword evidence="1" id="KW-0378">Hydrolase</keyword>